<keyword evidence="6" id="KW-1185">Reference proteome</keyword>
<protein>
    <recommendedName>
        <fullName evidence="4">FAD-binding domain-containing protein</fullName>
    </recommendedName>
</protein>
<dbReference type="InterPro" id="IPR051104">
    <property type="entry name" value="FAD_monoxygenase"/>
</dbReference>
<dbReference type="SUPFAM" id="SSF51905">
    <property type="entry name" value="FAD/NAD(P)-binding domain"/>
    <property type="match status" value="1"/>
</dbReference>
<evidence type="ECO:0000256" key="2">
    <source>
        <dbReference type="ARBA" id="ARBA00022827"/>
    </source>
</evidence>
<feature type="non-terminal residue" evidence="5">
    <location>
        <position position="453"/>
    </location>
</feature>
<evidence type="ECO:0000256" key="3">
    <source>
        <dbReference type="ARBA" id="ARBA00023002"/>
    </source>
</evidence>
<evidence type="ECO:0000259" key="4">
    <source>
        <dbReference type="Pfam" id="PF01494"/>
    </source>
</evidence>
<dbReference type="AlphaFoldDB" id="A0A3E2H9R4"/>
<evidence type="ECO:0000256" key="1">
    <source>
        <dbReference type="ARBA" id="ARBA00022630"/>
    </source>
</evidence>
<dbReference type="STRING" id="5539.A0A3E2H9R4"/>
<feature type="domain" description="FAD-binding" evidence="4">
    <location>
        <begin position="30"/>
        <end position="389"/>
    </location>
</feature>
<comment type="caution">
    <text evidence="5">The sequence shown here is derived from an EMBL/GenBank/DDBJ whole genome shotgun (WGS) entry which is preliminary data.</text>
</comment>
<dbReference type="PRINTS" id="PR00420">
    <property type="entry name" value="RNGMNOXGNASE"/>
</dbReference>
<organism evidence="5 6">
    <name type="scientific">Scytalidium lignicola</name>
    <name type="common">Hyphomycete</name>
    <dbReference type="NCBI Taxonomy" id="5539"/>
    <lineage>
        <taxon>Eukaryota</taxon>
        <taxon>Fungi</taxon>
        <taxon>Dikarya</taxon>
        <taxon>Ascomycota</taxon>
        <taxon>Pezizomycotina</taxon>
        <taxon>Leotiomycetes</taxon>
        <taxon>Leotiomycetes incertae sedis</taxon>
        <taxon>Scytalidium</taxon>
    </lineage>
</organism>
<dbReference type="Proteomes" id="UP000258309">
    <property type="component" value="Unassembled WGS sequence"/>
</dbReference>
<feature type="non-terminal residue" evidence="5">
    <location>
        <position position="1"/>
    </location>
</feature>
<dbReference type="InterPro" id="IPR002938">
    <property type="entry name" value="FAD-bd"/>
</dbReference>
<dbReference type="PANTHER" id="PTHR46720">
    <property type="entry name" value="HYDROXYLASE, PUTATIVE (AFU_ORTHOLOGUE AFUA_3G01460)-RELATED"/>
    <property type="match status" value="1"/>
</dbReference>
<keyword evidence="1" id="KW-0285">Flavoprotein</keyword>
<dbReference type="OrthoDB" id="417877at2759"/>
<proteinExistence type="predicted"/>
<sequence length="453" mass="50485">MHFLALSMDQALNTTNQNKSEEQSTQKNLSIAIVGGGIGGLCLAIGLLRHNVPVHIYEAAPQFSEIGAGVSIGPSGCMSLNLLDPRLFKSFNKLATKHTDSPGWEDKKLVWMQYRYGRDEELLVEISNKLGQTSVHRAEFLDTLVSLIPDEIISFGKKLRTVEESISSVKLIFEDGDSAEASFVIGADGIRSRVREAVLGLEAKELSPEYSGTCVYRGVIPMEAAVKAVGKERAMLAQTYVNKGGYVVTYPIQHGASINLGAFTYKRDGPWERYGDWIFPDKKKDALKDFNDWCPSVKALLNLLENLNMWAMFNMPLIPTNTKARLCLIGDAAHATTPHQGSGCGAAIEDALILSQLIGDEHVKVEKDVFMAFKAYDTICRPRGQRIITTSRDCGNLLSLQKPGIEDDKKLLIQNLQQRYSWIWDQDMEEMLKNAREYMIKLIQEHGIPMSRI</sequence>
<dbReference type="GO" id="GO:0016491">
    <property type="term" value="F:oxidoreductase activity"/>
    <property type="evidence" value="ECO:0007669"/>
    <property type="project" value="UniProtKB-KW"/>
</dbReference>
<dbReference type="Gene3D" id="3.50.50.60">
    <property type="entry name" value="FAD/NAD(P)-binding domain"/>
    <property type="match status" value="1"/>
</dbReference>
<dbReference type="GO" id="GO:0071949">
    <property type="term" value="F:FAD binding"/>
    <property type="evidence" value="ECO:0007669"/>
    <property type="project" value="InterPro"/>
</dbReference>
<dbReference type="OMA" id="NAREYMI"/>
<dbReference type="GO" id="GO:0044550">
    <property type="term" value="P:secondary metabolite biosynthetic process"/>
    <property type="evidence" value="ECO:0007669"/>
    <property type="project" value="TreeGrafter"/>
</dbReference>
<accession>A0A3E2H9R4</accession>
<dbReference type="PANTHER" id="PTHR46720:SF5">
    <property type="entry name" value="HYDROXYLASE, PUTATIVE (AFU_ORTHOLOGUE AFUA_3G01460)-RELATED"/>
    <property type="match status" value="1"/>
</dbReference>
<dbReference type="SUPFAM" id="SSF54373">
    <property type="entry name" value="FAD-linked reductases, C-terminal domain"/>
    <property type="match status" value="1"/>
</dbReference>
<reference evidence="5 6" key="1">
    <citation type="submission" date="2018-05" db="EMBL/GenBank/DDBJ databases">
        <title>Draft genome sequence of Scytalidium lignicola DSM 105466, a ubiquitous saprotrophic fungus.</title>
        <authorList>
            <person name="Buettner E."/>
            <person name="Gebauer A.M."/>
            <person name="Hofrichter M."/>
            <person name="Liers C."/>
            <person name="Kellner H."/>
        </authorList>
    </citation>
    <scope>NUCLEOTIDE SEQUENCE [LARGE SCALE GENOMIC DNA]</scope>
    <source>
        <strain evidence="5 6">DSM 105466</strain>
    </source>
</reference>
<evidence type="ECO:0000313" key="6">
    <source>
        <dbReference type="Proteomes" id="UP000258309"/>
    </source>
</evidence>
<keyword evidence="3" id="KW-0560">Oxidoreductase</keyword>
<name>A0A3E2H9R4_SCYLI</name>
<gene>
    <name evidence="5" type="ORF">B7463_g6187</name>
</gene>
<dbReference type="EMBL" id="NCSJ02000108">
    <property type="protein sequence ID" value="RFU30149.1"/>
    <property type="molecule type" value="Genomic_DNA"/>
</dbReference>
<evidence type="ECO:0000313" key="5">
    <source>
        <dbReference type="EMBL" id="RFU30149.1"/>
    </source>
</evidence>
<keyword evidence="2" id="KW-0274">FAD</keyword>
<dbReference type="InterPro" id="IPR036188">
    <property type="entry name" value="FAD/NAD-bd_sf"/>
</dbReference>
<dbReference type="Pfam" id="PF01494">
    <property type="entry name" value="FAD_binding_3"/>
    <property type="match status" value="1"/>
</dbReference>